<organism evidence="5 6">
    <name type="scientific">Anditalea andensis</name>
    <dbReference type="NCBI Taxonomy" id="1048983"/>
    <lineage>
        <taxon>Bacteria</taxon>
        <taxon>Pseudomonadati</taxon>
        <taxon>Bacteroidota</taxon>
        <taxon>Cytophagia</taxon>
        <taxon>Cytophagales</taxon>
        <taxon>Cytophagaceae</taxon>
        <taxon>Anditalea</taxon>
    </lineage>
</organism>
<keyword evidence="2" id="KW-0238">DNA-binding</keyword>
<dbReference type="Gene3D" id="1.10.260.40">
    <property type="entry name" value="lambda repressor-like DNA-binding domains"/>
    <property type="match status" value="1"/>
</dbReference>
<feature type="domain" description="HTH lacI-type" evidence="4">
    <location>
        <begin position="7"/>
        <end position="60"/>
    </location>
</feature>
<dbReference type="InterPro" id="IPR010982">
    <property type="entry name" value="Lambda_DNA-bd_dom_sf"/>
</dbReference>
<dbReference type="InterPro" id="IPR025997">
    <property type="entry name" value="SBP_2_dom"/>
</dbReference>
<dbReference type="OrthoDB" id="628703at2"/>
<reference evidence="5 6" key="1">
    <citation type="submission" date="2014-04" db="EMBL/GenBank/DDBJ databases">
        <title>Characterization and application of a salt tolerant electro-active bacterium.</title>
        <authorList>
            <person name="Yang L."/>
            <person name="Wei S."/>
            <person name="Tay Q.X.M."/>
        </authorList>
    </citation>
    <scope>NUCLEOTIDE SEQUENCE [LARGE SCALE GENOMIC DNA]</scope>
    <source>
        <strain evidence="5 6">LY1</strain>
    </source>
</reference>
<dbReference type="eggNOG" id="COG1609">
    <property type="taxonomic scope" value="Bacteria"/>
</dbReference>
<comment type="caution">
    <text evidence="5">The sequence shown here is derived from an EMBL/GenBank/DDBJ whole genome shotgun (WGS) entry which is preliminary data.</text>
</comment>
<name>A0A074L361_9BACT</name>
<gene>
    <name evidence="5" type="ORF">EL17_09325</name>
</gene>
<keyword evidence="1" id="KW-0805">Transcription regulation</keyword>
<evidence type="ECO:0000256" key="3">
    <source>
        <dbReference type="ARBA" id="ARBA00023163"/>
    </source>
</evidence>
<dbReference type="PANTHER" id="PTHR30146:SF144">
    <property type="entry name" value="LACI-FAMILY TRANSCRIPTION REGULATOR"/>
    <property type="match status" value="1"/>
</dbReference>
<dbReference type="InterPro" id="IPR028082">
    <property type="entry name" value="Peripla_BP_I"/>
</dbReference>
<dbReference type="Gene3D" id="3.40.50.2300">
    <property type="match status" value="2"/>
</dbReference>
<dbReference type="Pfam" id="PF13407">
    <property type="entry name" value="Peripla_BP_4"/>
    <property type="match status" value="1"/>
</dbReference>
<dbReference type="SUPFAM" id="SSF47413">
    <property type="entry name" value="lambda repressor-like DNA-binding domains"/>
    <property type="match status" value="1"/>
</dbReference>
<dbReference type="SUPFAM" id="SSF53822">
    <property type="entry name" value="Periplasmic binding protein-like I"/>
    <property type="match status" value="1"/>
</dbReference>
<keyword evidence="6" id="KW-1185">Reference proteome</keyword>
<evidence type="ECO:0000313" key="5">
    <source>
        <dbReference type="EMBL" id="KEO74318.1"/>
    </source>
</evidence>
<dbReference type="PROSITE" id="PS00356">
    <property type="entry name" value="HTH_LACI_1"/>
    <property type="match status" value="1"/>
</dbReference>
<dbReference type="PANTHER" id="PTHR30146">
    <property type="entry name" value="LACI-RELATED TRANSCRIPTIONAL REPRESSOR"/>
    <property type="match status" value="1"/>
</dbReference>
<dbReference type="GO" id="GO:0000976">
    <property type="term" value="F:transcription cis-regulatory region binding"/>
    <property type="evidence" value="ECO:0007669"/>
    <property type="project" value="TreeGrafter"/>
</dbReference>
<dbReference type="Proteomes" id="UP000027821">
    <property type="component" value="Unassembled WGS sequence"/>
</dbReference>
<dbReference type="PROSITE" id="PS50932">
    <property type="entry name" value="HTH_LACI_2"/>
    <property type="match status" value="1"/>
</dbReference>
<dbReference type="CDD" id="cd06307">
    <property type="entry name" value="PBP1_sugar_binding"/>
    <property type="match status" value="1"/>
</dbReference>
<dbReference type="AlphaFoldDB" id="A0A074L361"/>
<dbReference type="InterPro" id="IPR000843">
    <property type="entry name" value="HTH_LacI"/>
</dbReference>
<protein>
    <recommendedName>
        <fullName evidence="4">HTH lacI-type domain-containing protein</fullName>
    </recommendedName>
</protein>
<evidence type="ECO:0000313" key="6">
    <source>
        <dbReference type="Proteomes" id="UP000027821"/>
    </source>
</evidence>
<proteinExistence type="predicted"/>
<dbReference type="EMBL" id="JMIH01000016">
    <property type="protein sequence ID" value="KEO74318.1"/>
    <property type="molecule type" value="Genomic_DNA"/>
</dbReference>
<dbReference type="RefSeq" id="WP_035073366.1">
    <property type="nucleotide sequence ID" value="NZ_JMIH01000016.1"/>
</dbReference>
<accession>A0A074L361</accession>
<evidence type="ECO:0000256" key="2">
    <source>
        <dbReference type="ARBA" id="ARBA00023125"/>
    </source>
</evidence>
<evidence type="ECO:0000259" key="4">
    <source>
        <dbReference type="PROSITE" id="PS50932"/>
    </source>
</evidence>
<dbReference type="Pfam" id="PF00356">
    <property type="entry name" value="LacI"/>
    <property type="match status" value="1"/>
</dbReference>
<dbReference type="SMART" id="SM00354">
    <property type="entry name" value="HTH_LACI"/>
    <property type="match status" value="1"/>
</dbReference>
<dbReference type="CDD" id="cd01392">
    <property type="entry name" value="HTH_LacI"/>
    <property type="match status" value="1"/>
</dbReference>
<sequence>MSNSKNRIKDIAKLAGVSVGTVDRVLHERGKVSEVAMKKVQDALEKINYEPNLLARTLGTKKKHQIAVLIPNAESDEYWLQSKEGVEQAASEWAQYDFQIAYYFFDLSDKRSFNQVAEAVYQAQPDGILVSPIFYQETLPFLAFFKNKSVPYVLFNTNIPEVRAISFIGQNLYESGKVGGELASLGHQGYGTFAVLHIHEEIQNSVHLIEKEKGFRAYFEENHPGRILVKSLSLSSSQEDGITELLADPDLNGILVTTSKGISMIAALLEKSGRKGIKLVGYDLLENNIAYLKTGTIDFLIHQNPRRQAYLGINYLANHLLLKKVPPSEVLFPLEIITPQNVNSYLNYILKIY</sequence>
<dbReference type="STRING" id="1048983.EL17_09325"/>
<dbReference type="GO" id="GO:0003700">
    <property type="term" value="F:DNA-binding transcription factor activity"/>
    <property type="evidence" value="ECO:0007669"/>
    <property type="project" value="TreeGrafter"/>
</dbReference>
<evidence type="ECO:0000256" key="1">
    <source>
        <dbReference type="ARBA" id="ARBA00023015"/>
    </source>
</evidence>
<keyword evidence="3" id="KW-0804">Transcription</keyword>